<sequence length="88" mass="9617">MNAPVRISIHQQLLALLNRSHARYRVVEHEAVGKCEAVSKIRGTALGQGAKALVCKVKGHGVNQHVSGYPRRRSSGGFSPAGRIHRRQ</sequence>
<comment type="caution">
    <text evidence="2">The sequence shown here is derived from an EMBL/GenBank/DDBJ whole genome shotgun (WGS) entry which is preliminary data.</text>
</comment>
<organism evidence="2 3">
    <name type="scientific">Klebsiella grimontii</name>
    <dbReference type="NCBI Taxonomy" id="2058152"/>
    <lineage>
        <taxon>Bacteria</taxon>
        <taxon>Pseudomonadati</taxon>
        <taxon>Pseudomonadota</taxon>
        <taxon>Gammaproteobacteria</taxon>
        <taxon>Enterobacterales</taxon>
        <taxon>Enterobacteriaceae</taxon>
        <taxon>Klebsiella/Raoultella group</taxon>
        <taxon>Klebsiella</taxon>
    </lineage>
</organism>
<dbReference type="InterPro" id="IPR036754">
    <property type="entry name" value="YbaK/aa-tRNA-synt-asso_dom_sf"/>
</dbReference>
<keyword evidence="2" id="KW-0436">Ligase</keyword>
<name>A0A7H4P5K5_9ENTR</name>
<gene>
    <name evidence="2" type="ORF">NCTC9149_04156</name>
</gene>
<dbReference type="AlphaFoldDB" id="A0A7H4P5K5"/>
<dbReference type="EMBL" id="UGMX01000002">
    <property type="protein sequence ID" value="STW07720.1"/>
    <property type="molecule type" value="Genomic_DNA"/>
</dbReference>
<proteinExistence type="predicted"/>
<keyword evidence="2" id="KW-0030">Aminoacyl-tRNA synthetase</keyword>
<reference evidence="2 3" key="1">
    <citation type="submission" date="2018-06" db="EMBL/GenBank/DDBJ databases">
        <authorList>
            <consortium name="Pathogen Informatics"/>
            <person name="Doyle S."/>
        </authorList>
    </citation>
    <scope>NUCLEOTIDE SEQUENCE [LARGE SCALE GENOMIC DNA]</scope>
    <source>
        <strain evidence="2 3">NCTC9149</strain>
    </source>
</reference>
<dbReference type="Gene3D" id="3.90.960.10">
    <property type="entry name" value="YbaK/aminoacyl-tRNA synthetase-associated domain"/>
    <property type="match status" value="1"/>
</dbReference>
<evidence type="ECO:0000313" key="2">
    <source>
        <dbReference type="EMBL" id="STW07720.1"/>
    </source>
</evidence>
<accession>A0A7H4P5K5</accession>
<dbReference type="SUPFAM" id="SSF55826">
    <property type="entry name" value="YbaK/ProRS associated domain"/>
    <property type="match status" value="1"/>
</dbReference>
<dbReference type="GO" id="GO:0002161">
    <property type="term" value="F:aminoacyl-tRNA deacylase activity"/>
    <property type="evidence" value="ECO:0007669"/>
    <property type="project" value="InterPro"/>
</dbReference>
<dbReference type="GO" id="GO:0004812">
    <property type="term" value="F:aminoacyl-tRNA ligase activity"/>
    <property type="evidence" value="ECO:0007669"/>
    <property type="project" value="UniProtKB-KW"/>
</dbReference>
<feature type="region of interest" description="Disordered" evidence="1">
    <location>
        <begin position="64"/>
        <end position="88"/>
    </location>
</feature>
<protein>
    <submittedName>
        <fullName evidence="2">YbaK/prolyl-tRNA synthetase-associated domain protein</fullName>
    </submittedName>
</protein>
<evidence type="ECO:0000256" key="1">
    <source>
        <dbReference type="SAM" id="MobiDB-lite"/>
    </source>
</evidence>
<dbReference type="Proteomes" id="UP000254571">
    <property type="component" value="Unassembled WGS sequence"/>
</dbReference>
<evidence type="ECO:0000313" key="3">
    <source>
        <dbReference type="Proteomes" id="UP000254571"/>
    </source>
</evidence>